<dbReference type="InterPro" id="IPR001579">
    <property type="entry name" value="Glyco_hydro_18_chit_AS"/>
</dbReference>
<feature type="domain" description="GH18" evidence="9">
    <location>
        <begin position="27"/>
        <end position="471"/>
    </location>
</feature>
<dbReference type="EC" id="3.2.1.14" evidence="3"/>
<dbReference type="Gene3D" id="3.20.20.80">
    <property type="entry name" value="Glycosidases"/>
    <property type="match status" value="2"/>
</dbReference>
<dbReference type="SUPFAM" id="SSF49478">
    <property type="entry name" value="Cna protein B-type domain"/>
    <property type="match status" value="1"/>
</dbReference>
<dbReference type="InterPro" id="IPR029070">
    <property type="entry name" value="Chitinase_insertion_sf"/>
</dbReference>
<keyword evidence="6 7" id="KW-0326">Glycosidase</keyword>
<keyword evidence="8" id="KW-0732">Signal</keyword>
<dbReference type="PROSITE" id="PS51910">
    <property type="entry name" value="GH18_2"/>
    <property type="match status" value="2"/>
</dbReference>
<comment type="caution">
    <text evidence="10">The sequence shown here is derived from an EMBL/GenBank/DDBJ whole genome shotgun (WGS) entry which is preliminary data.</text>
</comment>
<evidence type="ECO:0000256" key="4">
    <source>
        <dbReference type="ARBA" id="ARBA00022801"/>
    </source>
</evidence>
<dbReference type="PROSITE" id="PS01095">
    <property type="entry name" value="GH18_1"/>
    <property type="match status" value="2"/>
</dbReference>
<keyword evidence="11" id="KW-1185">Reference proteome</keyword>
<dbReference type="Gene3D" id="3.10.50.10">
    <property type="match status" value="1"/>
</dbReference>
<dbReference type="InterPro" id="IPR050314">
    <property type="entry name" value="Glycosyl_Hydrlase_18"/>
</dbReference>
<feature type="signal peptide" evidence="8">
    <location>
        <begin position="1"/>
        <end position="21"/>
    </location>
</feature>
<dbReference type="InterPro" id="IPR017853">
    <property type="entry name" value="GH"/>
</dbReference>
<dbReference type="InterPro" id="IPR011583">
    <property type="entry name" value="Chitinase_II/V-like_cat"/>
</dbReference>
<dbReference type="Pfam" id="PF13620">
    <property type="entry name" value="CarboxypepD_reg"/>
    <property type="match status" value="2"/>
</dbReference>
<dbReference type="SUPFAM" id="SSF49464">
    <property type="entry name" value="Carboxypeptidase regulatory domain-like"/>
    <property type="match status" value="1"/>
</dbReference>
<dbReference type="GO" id="GO:0016787">
    <property type="term" value="F:hydrolase activity"/>
    <property type="evidence" value="ECO:0007669"/>
    <property type="project" value="UniProtKB-KW"/>
</dbReference>
<dbReference type="Proteomes" id="UP000817854">
    <property type="component" value="Unassembled WGS sequence"/>
</dbReference>
<reference evidence="11" key="1">
    <citation type="submission" date="2019-05" db="EMBL/GenBank/DDBJ databases">
        <title>Flavobacterium profundi sp. nov., isolated from a deep-sea seamount.</title>
        <authorList>
            <person name="Zhang D.-C."/>
        </authorList>
    </citation>
    <scope>NUCLEOTIDE SEQUENCE [LARGE SCALE GENOMIC DNA]</scope>
    <source>
        <strain evidence="11">EC11</strain>
    </source>
</reference>
<dbReference type="PANTHER" id="PTHR11177">
    <property type="entry name" value="CHITINASE"/>
    <property type="match status" value="1"/>
</dbReference>
<dbReference type="InterPro" id="IPR008969">
    <property type="entry name" value="CarboxyPept-like_regulatory"/>
</dbReference>
<accession>A0ABX0ISG0</accession>
<evidence type="ECO:0000313" key="10">
    <source>
        <dbReference type="EMBL" id="NHN24819.1"/>
    </source>
</evidence>
<evidence type="ECO:0000256" key="1">
    <source>
        <dbReference type="ARBA" id="ARBA00000822"/>
    </source>
</evidence>
<dbReference type="InterPro" id="IPR013783">
    <property type="entry name" value="Ig-like_fold"/>
</dbReference>
<dbReference type="CDD" id="cd06548">
    <property type="entry name" value="GH18_chitinase"/>
    <property type="match status" value="1"/>
</dbReference>
<evidence type="ECO:0000259" key="9">
    <source>
        <dbReference type="PROSITE" id="PS51910"/>
    </source>
</evidence>
<evidence type="ECO:0000256" key="2">
    <source>
        <dbReference type="ARBA" id="ARBA00009121"/>
    </source>
</evidence>
<keyword evidence="4 7" id="KW-0378">Hydrolase</keyword>
<name>A0ABX0ISG0_9FLAO</name>
<dbReference type="SUPFAM" id="SSF51445">
    <property type="entry name" value="(Trans)glycosidases"/>
    <property type="match status" value="2"/>
</dbReference>
<keyword evidence="5" id="KW-0146">Chitin degradation</keyword>
<keyword evidence="5" id="KW-0119">Carbohydrate metabolism</keyword>
<keyword evidence="5" id="KW-0624">Polysaccharide degradation</keyword>
<evidence type="ECO:0000256" key="8">
    <source>
        <dbReference type="SAM" id="SignalP"/>
    </source>
</evidence>
<gene>
    <name evidence="10" type="ORF">FIA58_003935</name>
</gene>
<organism evidence="10 11">
    <name type="scientific">Flavobacterium jejuense</name>
    <dbReference type="NCBI Taxonomy" id="1544455"/>
    <lineage>
        <taxon>Bacteria</taxon>
        <taxon>Pseudomonadati</taxon>
        <taxon>Bacteroidota</taxon>
        <taxon>Flavobacteriia</taxon>
        <taxon>Flavobacteriales</taxon>
        <taxon>Flavobacteriaceae</taxon>
        <taxon>Flavobacterium</taxon>
    </lineage>
</organism>
<evidence type="ECO:0000256" key="7">
    <source>
        <dbReference type="RuleBase" id="RU000489"/>
    </source>
</evidence>
<dbReference type="Gene3D" id="2.60.40.10">
    <property type="entry name" value="Immunoglobulins"/>
    <property type="match status" value="5"/>
</dbReference>
<feature type="chain" id="PRO_5045106414" description="chitinase" evidence="8">
    <location>
        <begin position="22"/>
        <end position="1687"/>
    </location>
</feature>
<evidence type="ECO:0000256" key="6">
    <source>
        <dbReference type="ARBA" id="ARBA00023295"/>
    </source>
</evidence>
<reference evidence="10 11" key="2">
    <citation type="submission" date="2019-05" db="EMBL/GenBank/DDBJ databases">
        <authorList>
            <person name="Lianzixin W."/>
        </authorList>
    </citation>
    <scope>NUCLEOTIDE SEQUENCE [LARGE SCALE GENOMIC DNA]</scope>
    <source>
        <strain evidence="10 11">EC11</strain>
    </source>
</reference>
<comment type="similarity">
    <text evidence="2">Belongs to the glycosyl hydrolase 18 family. Chitinase class II subfamily.</text>
</comment>
<dbReference type="InterPro" id="IPR001223">
    <property type="entry name" value="Glyco_hydro18_cat"/>
</dbReference>
<dbReference type="SMART" id="SM00636">
    <property type="entry name" value="Glyco_18"/>
    <property type="match status" value="1"/>
</dbReference>
<dbReference type="Pfam" id="PF00704">
    <property type="entry name" value="Glyco_hydro_18"/>
    <property type="match status" value="2"/>
</dbReference>
<dbReference type="SUPFAM" id="SSF54556">
    <property type="entry name" value="Chitinase insertion domain"/>
    <property type="match status" value="1"/>
</dbReference>
<evidence type="ECO:0000256" key="3">
    <source>
        <dbReference type="ARBA" id="ARBA00012729"/>
    </source>
</evidence>
<evidence type="ECO:0000313" key="11">
    <source>
        <dbReference type="Proteomes" id="UP000817854"/>
    </source>
</evidence>
<reference evidence="10 11" key="3">
    <citation type="submission" date="2020-02" db="EMBL/GenBank/DDBJ databases">
        <title>Flavobacterium profundi sp. nov., isolated from a deep-sea seamount.</title>
        <authorList>
            <person name="Zhang D.-C."/>
        </authorList>
    </citation>
    <scope>NUCLEOTIDE SEQUENCE [LARGE SCALE GENOMIC DNA]</scope>
    <source>
        <strain evidence="10 11">EC11</strain>
    </source>
</reference>
<dbReference type="PANTHER" id="PTHR11177:SF317">
    <property type="entry name" value="CHITINASE 12-RELATED"/>
    <property type="match status" value="1"/>
</dbReference>
<comment type="catalytic activity">
    <reaction evidence="1">
        <text>Random endo-hydrolysis of N-acetyl-beta-D-glucosaminide (1-&gt;4)-beta-linkages in chitin and chitodextrins.</text>
        <dbReference type="EC" id="3.2.1.14"/>
    </reaction>
</comment>
<feature type="domain" description="GH18" evidence="9">
    <location>
        <begin position="1258"/>
        <end position="1599"/>
    </location>
</feature>
<protein>
    <recommendedName>
        <fullName evidence="3">chitinase</fullName>
        <ecNumber evidence="3">3.2.1.14</ecNumber>
    </recommendedName>
</protein>
<proteinExistence type="inferred from homology"/>
<evidence type="ECO:0000256" key="5">
    <source>
        <dbReference type="ARBA" id="ARBA00023024"/>
    </source>
</evidence>
<dbReference type="CDD" id="cd02871">
    <property type="entry name" value="GH18_chitinase_D-like"/>
    <property type="match status" value="1"/>
</dbReference>
<dbReference type="RefSeq" id="WP_140960283.1">
    <property type="nucleotide sequence ID" value="NZ_VEVQ02000002.1"/>
</dbReference>
<dbReference type="EMBL" id="VEVQ02000002">
    <property type="protein sequence ID" value="NHN24819.1"/>
    <property type="molecule type" value="Genomic_DNA"/>
</dbReference>
<sequence>MIRKLYYLLSFLLICPLLMQAQPNHNKKVIGYYAQWAIYARDFNVSKIDGNKLTHLMYAFFGTEFDPANPQSAKIKSLDTYADFEHTEGGAPWNAVPKGNFYDLMQLKQTYPHLKILISIGGWTKSQDLPGIAASPIARTAFAQNMANFLTTYPFIDGFDIDWEFPIVGGIDGTEVIGGITPPAQPHTPNDHKNLVYLLKEMRSAMPNKIISIAAGNSVVNVPNQFIGPGNKAQFGMTDDITTYCDFITFFGYDLGGNWYDKTCYNAPLYGSGNTNDPLNTNNESLDHLTNIYLNTLGIPNNKLVMGIPFYGKMFNSVANNGTIPSLPGLFVSAPRTTGSCVNPQAPQGTWDNGFCEFTGSIEFCDIAGNSGTTGHHYLNPSNPENLLPASLGAGWNRYWDSTAKVPYLYNATTHQFITYDDKKSIDEKAKYINLKNLGGAMIWELSQDTRPGSPEPAALLGQINTTFSGITPPPPTIVNVKLTFKDQSNNAISGVSTVLTKTSDNSIITVVSDANGNVQFPNTATNLAYTISYSKNSFTFSPQIIAIASGSLTSDVTYSVVGSTQSNVTHTISGIVKNGTTGLPGITVTLTKNGVTSTTTTSSTGSYSFVNLAPSQNYSVAASNSGQTFLPASALFTNLSANQTQDFTLQVTNSTYLISGTVKDGTVPVAGAKVDLVLPWTDNTHNWINLSTLTDAQGNYHFENSALSGYTTYSSLKLNAWENNDVTYFPSYPQANLPTTPQVFNFNTQNVVQTTPVVSITAPTSTTVSLNLGDSINFVSIVGLSANDGTTISTVVFSLDGQNLSATSSSNNYSASWTPVANQFSGNHVLSVTATASNGTTATKTYNFALNCSGPNCPNQTHTISGIVKNGTIGLSGITVTLTKNGVTSTTTTSSTGSYSFVNLAPSQNYSVAASNSGQTFLPASALFTNLSANQTQDFTLQVTNSTYLISGTVKDGTVPVAGAKVDLVLPWTDNTHNWINLSTLTDAQGNYHFENSALSGYTTYSSLKLNAWENNDVTYFPSYPQANLPTTPQVFNFNTQNVVQTTPVVSITAPTSTTVSLNLGDSINFVSIVGLSANDGTTISTVVFSLDGQNLSATSSSNNYSASWTPVANQFSGNHVLSVTATASNGTTATKAYNFALNCSGPNCPNQLPVVTWNSPSNTTINQSSFQVVPISVSATDVDGFISEVTITINGATHAMTVGANGIFTYNFLPTAYQAYPVVIKATDNLQAISNLNKTITISNISNNRFIPLPSKVVLGYAHSWENAEANFMYFNQMIGSKFNVVAYAFVETVNRDGYTPVLTTNDNRYLSNGVFDKQLLKNDIQALRNSGIPVIVSIGGQNGHVVLQTVTQKDIFVTGLKNIIDEYQFDGVDIDFEGGSMDFGAAGLTDFSYSGISAYPRLKNIVDAFKELKQFYGPGFILTSAPETFYVQVGYQSYGGTAGSFLPVLHNLRNELDLLMVQLYNTGPVGGLDNQNYFSATPNFITSMTDMLLKGFNVGTTGFHFDALPPSKVIVGLPACQRAAGTGYLPPTEGVKALNYLRFGTNFSGRTYTLQSGGPYPDLRGVMTWSVNWDAASSCASAYEFSNTYGSYFLASPIASNSLNRIQEVSAKGFLYNSKLKVETKNSLIQQVRVYNLFGQLVISQNYDGTEKEAVISHDSFANKQVYIVKIIDNDGLVTEVKVY</sequence>